<dbReference type="InterPro" id="IPR029069">
    <property type="entry name" value="HotDog_dom_sf"/>
</dbReference>
<name>A0ABU7UYX5_9GAMM</name>
<gene>
    <name evidence="1" type="ORF">V3390_05100</name>
</gene>
<comment type="caution">
    <text evidence="1">The sequence shown here is derived from an EMBL/GenBank/DDBJ whole genome shotgun (WGS) entry which is preliminary data.</text>
</comment>
<dbReference type="Proteomes" id="UP001356170">
    <property type="component" value="Unassembled WGS sequence"/>
</dbReference>
<evidence type="ECO:0000313" key="2">
    <source>
        <dbReference type="Proteomes" id="UP001356170"/>
    </source>
</evidence>
<evidence type="ECO:0000313" key="1">
    <source>
        <dbReference type="EMBL" id="MEF2155610.1"/>
    </source>
</evidence>
<reference evidence="1 2" key="1">
    <citation type="submission" date="2024-01" db="EMBL/GenBank/DDBJ databases">
        <title>Novel species of the genus Luteimonas isolated from rivers.</title>
        <authorList>
            <person name="Lu H."/>
        </authorList>
    </citation>
    <scope>NUCLEOTIDE SEQUENCE [LARGE SCALE GENOMIC DNA]</scope>
    <source>
        <strain evidence="1 2">FXH3W</strain>
    </source>
</reference>
<dbReference type="RefSeq" id="WP_331703607.1">
    <property type="nucleotide sequence ID" value="NZ_JAZHBO010000001.1"/>
</dbReference>
<dbReference type="Pfam" id="PF14539">
    <property type="entry name" value="DUF4442"/>
    <property type="match status" value="1"/>
</dbReference>
<organism evidence="1 2">
    <name type="scientific">Aquilutibacter rugosus</name>
    <dbReference type="NCBI Taxonomy" id="3115820"/>
    <lineage>
        <taxon>Bacteria</taxon>
        <taxon>Pseudomonadati</taxon>
        <taxon>Pseudomonadota</taxon>
        <taxon>Gammaproteobacteria</taxon>
        <taxon>Lysobacterales</taxon>
        <taxon>Lysobacteraceae</taxon>
        <taxon>Aquilutibacter</taxon>
    </lineage>
</organism>
<dbReference type="Gene3D" id="3.10.129.10">
    <property type="entry name" value="Hotdog Thioesterase"/>
    <property type="match status" value="1"/>
</dbReference>
<proteinExistence type="predicted"/>
<keyword evidence="2" id="KW-1185">Reference proteome</keyword>
<protein>
    <submittedName>
        <fullName evidence="1">DUF4442 domain-containing protein</fullName>
    </submittedName>
</protein>
<dbReference type="EMBL" id="JAZHBO010000001">
    <property type="protein sequence ID" value="MEF2155610.1"/>
    <property type="molecule type" value="Genomic_DNA"/>
</dbReference>
<dbReference type="SUPFAM" id="SSF54637">
    <property type="entry name" value="Thioesterase/thiol ester dehydrase-isomerase"/>
    <property type="match status" value="1"/>
</dbReference>
<sequence length="177" mass="20607">MNYRAIMGALERHFEPATLFKWGFNLSPMFRRTTARITDVTPDLHRVHVELPISWKNRNYVGSIFGGSLFSAVDPIPMVQLLRILGDDYVVWDKEATIRFRRPAYNDVVANFIYSEAELSEIRAQVAEQGEILWEKVTDLTDRDGHTVYSRVTKTLYVATQDHYRAKQAMRRERAQP</sequence>
<dbReference type="InterPro" id="IPR027961">
    <property type="entry name" value="DUF4442"/>
</dbReference>
<accession>A0ABU7UYX5</accession>